<sequence length="452" mass="50474">MSSSTAVATPNPMSDSNLRQTVKKRAVITESRTNVGTSAELGIHGSGADTSLENGKDPVNRVRVDPSQPRRNLMNSTVSPRRRKITPRPEKSKWETILSILTKNVFLCLVLFFLGKSVFNFFDGFRDKPVPLFPALDFEGRISEVEKLVKTTVKMTQIQLDVMGGKVDEEMGSFKRELTRVKDMDLKLESELRELVVRTDNLDKSLGKFGSSGFLSKKEYDVFLEELKRVKSAEGSNGGLSLDEIAAVAREIVMKEIEKHASDGLGTVDYALGPGGALVVQHSKAYRKRSWIPSRPFRVHPDAQKMLEPSFGEPGQCFALNGSSGFVEIELKMAIIPEAITLEHVAKSVSYDSSTAPRDCRVSAWFRDPANKPFIWDERKFSLLEFTYDLERTNAQTFDIDASDSGVVNMVRLDIASNHGNPDFTCIYRFRVHGHEPDPFTAVDQTVSRLSE</sequence>
<dbReference type="Pfam" id="PF07738">
    <property type="entry name" value="Sad1_UNC"/>
    <property type="match status" value="1"/>
</dbReference>
<feature type="region of interest" description="Disordered" evidence="5">
    <location>
        <begin position="1"/>
        <end position="22"/>
    </location>
</feature>
<keyword evidence="3" id="KW-1133">Transmembrane helix</keyword>
<dbReference type="PANTHER" id="PTHR12911">
    <property type="entry name" value="SAD1/UNC-84-LIKE PROTEIN-RELATED"/>
    <property type="match status" value="1"/>
</dbReference>
<evidence type="ECO:0000256" key="1">
    <source>
        <dbReference type="ARBA" id="ARBA00004370"/>
    </source>
</evidence>
<proteinExistence type="predicted"/>
<feature type="compositionally biased region" description="Basic and acidic residues" evidence="5">
    <location>
        <begin position="54"/>
        <end position="64"/>
    </location>
</feature>
<dbReference type="GO" id="GO:0016020">
    <property type="term" value="C:membrane"/>
    <property type="evidence" value="ECO:0007669"/>
    <property type="project" value="UniProtKB-SubCell"/>
</dbReference>
<dbReference type="Gene3D" id="2.60.120.260">
    <property type="entry name" value="Galactose-binding domain-like"/>
    <property type="match status" value="1"/>
</dbReference>
<keyword evidence="8" id="KW-1185">Reference proteome</keyword>
<reference evidence="7" key="2">
    <citation type="submission" date="2023-06" db="EMBL/GenBank/DDBJ databases">
        <authorList>
            <person name="Ma L."/>
            <person name="Liu K.-W."/>
            <person name="Li Z."/>
            <person name="Hsiao Y.-Y."/>
            <person name="Qi Y."/>
            <person name="Fu T."/>
            <person name="Tang G."/>
            <person name="Zhang D."/>
            <person name="Sun W.-H."/>
            <person name="Liu D.-K."/>
            <person name="Li Y."/>
            <person name="Chen G.-Z."/>
            <person name="Liu X.-D."/>
            <person name="Liao X.-Y."/>
            <person name="Jiang Y.-T."/>
            <person name="Yu X."/>
            <person name="Hao Y."/>
            <person name="Huang J."/>
            <person name="Zhao X.-W."/>
            <person name="Ke S."/>
            <person name="Chen Y.-Y."/>
            <person name="Wu W.-L."/>
            <person name="Hsu J.-L."/>
            <person name="Lin Y.-F."/>
            <person name="Huang M.-D."/>
            <person name="Li C.-Y."/>
            <person name="Huang L."/>
            <person name="Wang Z.-W."/>
            <person name="Zhao X."/>
            <person name="Zhong W.-Y."/>
            <person name="Peng D.-H."/>
            <person name="Ahmad S."/>
            <person name="Lan S."/>
            <person name="Zhang J.-S."/>
            <person name="Tsai W.-C."/>
            <person name="Van De Peer Y."/>
            <person name="Liu Z.-J."/>
        </authorList>
    </citation>
    <scope>NUCLEOTIDE SEQUENCE</scope>
    <source>
        <strain evidence="7">SCP</strain>
        <tissue evidence="7">Leaves</tissue>
    </source>
</reference>
<comment type="subcellular location">
    <subcellularLocation>
        <location evidence="1">Membrane</location>
    </subcellularLocation>
</comment>
<keyword evidence="2" id="KW-0812">Transmembrane</keyword>
<evidence type="ECO:0000313" key="8">
    <source>
        <dbReference type="Proteomes" id="UP001179952"/>
    </source>
</evidence>
<feature type="region of interest" description="Disordered" evidence="5">
    <location>
        <begin position="38"/>
        <end position="88"/>
    </location>
</feature>
<dbReference type="Proteomes" id="UP001179952">
    <property type="component" value="Unassembled WGS sequence"/>
</dbReference>
<gene>
    <name evidence="7" type="ORF">QJS04_geneDACA015067</name>
</gene>
<comment type="caution">
    <text evidence="7">The sequence shown here is derived from an EMBL/GenBank/DDBJ whole genome shotgun (WGS) entry which is preliminary data.</text>
</comment>
<evidence type="ECO:0000256" key="5">
    <source>
        <dbReference type="SAM" id="MobiDB-lite"/>
    </source>
</evidence>
<dbReference type="GO" id="GO:0043495">
    <property type="term" value="F:protein-membrane adaptor activity"/>
    <property type="evidence" value="ECO:0007669"/>
    <property type="project" value="TreeGrafter"/>
</dbReference>
<dbReference type="EMBL" id="JAUJYN010000001">
    <property type="protein sequence ID" value="KAK1280380.1"/>
    <property type="molecule type" value="Genomic_DNA"/>
</dbReference>
<keyword evidence="4" id="KW-0472">Membrane</keyword>
<evidence type="ECO:0000256" key="2">
    <source>
        <dbReference type="ARBA" id="ARBA00022692"/>
    </source>
</evidence>
<reference evidence="7" key="1">
    <citation type="journal article" date="2023" name="Nat. Commun.">
        <title>Diploid and tetraploid genomes of Acorus and the evolution of monocots.</title>
        <authorList>
            <person name="Ma L."/>
            <person name="Liu K.W."/>
            <person name="Li Z."/>
            <person name="Hsiao Y.Y."/>
            <person name="Qi Y."/>
            <person name="Fu T."/>
            <person name="Tang G.D."/>
            <person name="Zhang D."/>
            <person name="Sun W.H."/>
            <person name="Liu D.K."/>
            <person name="Li Y."/>
            <person name="Chen G.Z."/>
            <person name="Liu X.D."/>
            <person name="Liao X.Y."/>
            <person name="Jiang Y.T."/>
            <person name="Yu X."/>
            <person name="Hao Y."/>
            <person name="Huang J."/>
            <person name="Zhao X.W."/>
            <person name="Ke S."/>
            <person name="Chen Y.Y."/>
            <person name="Wu W.L."/>
            <person name="Hsu J.L."/>
            <person name="Lin Y.F."/>
            <person name="Huang M.D."/>
            <person name="Li C.Y."/>
            <person name="Huang L."/>
            <person name="Wang Z.W."/>
            <person name="Zhao X."/>
            <person name="Zhong W.Y."/>
            <person name="Peng D.H."/>
            <person name="Ahmad S."/>
            <person name="Lan S."/>
            <person name="Zhang J.S."/>
            <person name="Tsai W.C."/>
            <person name="Van de Peer Y."/>
            <person name="Liu Z.J."/>
        </authorList>
    </citation>
    <scope>NUCLEOTIDE SEQUENCE</scope>
    <source>
        <strain evidence="7">SCP</strain>
    </source>
</reference>
<evidence type="ECO:0000313" key="7">
    <source>
        <dbReference type="EMBL" id="KAK1280380.1"/>
    </source>
</evidence>
<dbReference type="AlphaFoldDB" id="A0AAV9BUF4"/>
<accession>A0AAV9BUF4</accession>
<organism evidence="7 8">
    <name type="scientific">Acorus gramineus</name>
    <name type="common">Dwarf sweet flag</name>
    <dbReference type="NCBI Taxonomy" id="55184"/>
    <lineage>
        <taxon>Eukaryota</taxon>
        <taxon>Viridiplantae</taxon>
        <taxon>Streptophyta</taxon>
        <taxon>Embryophyta</taxon>
        <taxon>Tracheophyta</taxon>
        <taxon>Spermatophyta</taxon>
        <taxon>Magnoliopsida</taxon>
        <taxon>Liliopsida</taxon>
        <taxon>Acoraceae</taxon>
        <taxon>Acorus</taxon>
    </lineage>
</organism>
<feature type="domain" description="SUN" evidence="6">
    <location>
        <begin position="260"/>
        <end position="437"/>
    </location>
</feature>
<dbReference type="PROSITE" id="PS51469">
    <property type="entry name" value="SUN"/>
    <property type="match status" value="1"/>
</dbReference>
<dbReference type="GO" id="GO:0005635">
    <property type="term" value="C:nuclear envelope"/>
    <property type="evidence" value="ECO:0007669"/>
    <property type="project" value="TreeGrafter"/>
</dbReference>
<name>A0AAV9BUF4_ACOGR</name>
<evidence type="ECO:0000259" key="6">
    <source>
        <dbReference type="PROSITE" id="PS51469"/>
    </source>
</evidence>
<feature type="compositionally biased region" description="Polar residues" evidence="5">
    <location>
        <begin position="1"/>
        <end position="20"/>
    </location>
</feature>
<dbReference type="InterPro" id="IPR045119">
    <property type="entry name" value="SUN1-5"/>
</dbReference>
<dbReference type="InterPro" id="IPR012919">
    <property type="entry name" value="SUN_dom"/>
</dbReference>
<protein>
    <recommendedName>
        <fullName evidence="6">SUN domain-containing protein</fullName>
    </recommendedName>
</protein>
<dbReference type="PANTHER" id="PTHR12911:SF8">
    <property type="entry name" value="KLAROID PROTEIN-RELATED"/>
    <property type="match status" value="1"/>
</dbReference>
<evidence type="ECO:0000256" key="4">
    <source>
        <dbReference type="ARBA" id="ARBA00023136"/>
    </source>
</evidence>
<feature type="compositionally biased region" description="Polar residues" evidence="5">
    <location>
        <begin position="69"/>
        <end position="79"/>
    </location>
</feature>
<evidence type="ECO:0000256" key="3">
    <source>
        <dbReference type="ARBA" id="ARBA00022989"/>
    </source>
</evidence>